<feature type="region of interest" description="Disordered" evidence="3">
    <location>
        <begin position="1116"/>
        <end position="1137"/>
    </location>
</feature>
<organism evidence="5 6">
    <name type="scientific">Stentor coeruleus</name>
    <dbReference type="NCBI Taxonomy" id="5963"/>
    <lineage>
        <taxon>Eukaryota</taxon>
        <taxon>Sar</taxon>
        <taxon>Alveolata</taxon>
        <taxon>Ciliophora</taxon>
        <taxon>Postciliodesmatophora</taxon>
        <taxon>Heterotrichea</taxon>
        <taxon>Heterotrichida</taxon>
        <taxon>Stentoridae</taxon>
        <taxon>Stentor</taxon>
    </lineage>
</organism>
<keyword evidence="4" id="KW-1133">Transmembrane helix</keyword>
<evidence type="ECO:0000313" key="6">
    <source>
        <dbReference type="Proteomes" id="UP000187209"/>
    </source>
</evidence>
<dbReference type="InterPro" id="IPR011043">
    <property type="entry name" value="Gal_Oxase/kelch_b-propeller"/>
</dbReference>
<proteinExistence type="predicted"/>
<keyword evidence="4" id="KW-0812">Transmembrane</keyword>
<dbReference type="EMBL" id="MPUH01000110">
    <property type="protein sequence ID" value="OMJ90095.1"/>
    <property type="molecule type" value="Genomic_DNA"/>
</dbReference>
<dbReference type="SMART" id="SM01411">
    <property type="entry name" value="Ephrin_rec_like"/>
    <property type="match status" value="1"/>
</dbReference>
<keyword evidence="6" id="KW-1185">Reference proteome</keyword>
<dbReference type="Proteomes" id="UP000187209">
    <property type="component" value="Unassembled WGS sequence"/>
</dbReference>
<sequence length="1137" mass="128104">MYYLYSIFIYSFILISKSTDIEPFQVYSPSLCGISSIKAIDSDGISFLLVFSGSTDIKSYSSNMMIYDYYAVQYSSTSDYPNDRSYYGMAYSTEYYDDFKLINAIVFGGLGANGVQGDFWMYFSDYDFWYELDIYLPESAYNFAYTSYYDQNQNLTRIFVVGGINNLNEYVQSANEFVIENEEINWLNDYVECTTKGLAGSQLIYSDNSLYLFSGYSYNESVFYFNGLCKLDLTDINNPWESVDLASQFGDIIHGGSCLYENSIYYFFGSTYSASGIKYSDKIYKLKLDQVDKGWEEINFKCPDGEICARDSFGYACFNNEVTIIGGKTALGVTNSMFSIEIDKITGENQLSEIEFPNPRAFASLTQSSTKLLLFGGINKEKIFNDLWQFEYNSENKLGSWTALSTLGSSPEPRYGHAAATQGIFTIIIGGTTYDKRILSDIWLLNSLSNTWTNIIPSETSSSKIPSLTRSCAMFDLPKFYFLGGKSLSGSNFDLWEYDLSTNKLTNLIKSNTLYTGTHGHACQLIKEKNQSFIYSFYGLKNDMNDLFCGIRRINITDKNNIIVDIIKEKPDKMQCRGNFAFSYNGMSMLIIGGEVFPDFVMKDIWMINFTDTYGEKMESSLYETLSGSSMLAFSDQVFVFSGYHDGSFSVNSDLSSSLYLTSIKGNQNCGFGYNKTNEICEPCSESTYKPTYDGICLLCPPGTSHNLQAATDISQCTPCPKGKYYDKTGTNQCINCPIDFICPAGSAEPLNISVIKSEQQSQPKNFIQPSMGYSMTILGSVFGFSILIFIMIFSSALFTKVVFSVYELYKADHIIPRGETSYKEDKTKISFFGGFFSGLAIIVIIFNFALFIVNYIYKDEDETRSLVPMVSLVQEHDYVNNHLVLEVYMYSYRDECMATPHFTSSFFNLTYAYFDEKSIGEESVACTHVIDVDFNKLFTTGASIDLSFFSYTSDISLTISGKSGNPGAKSSYTQTLTPTDNFVFKGLDPSIFSFNIMPSYYNYKGFFGEVSESIGFRVSSFVSPISGSIKSLENIYLSAGFNIKIEFIMSESGMTTYRFHQIDPISLIILMLASVPGLIGLFRSILIAFEKFYYKCKKIPIGVEGTSAKEQYNKLAQGHNSAETDHDMPEKNRDKI</sequence>
<evidence type="ECO:0000256" key="3">
    <source>
        <dbReference type="SAM" id="MobiDB-lite"/>
    </source>
</evidence>
<keyword evidence="4" id="KW-0472">Membrane</keyword>
<dbReference type="PANTHER" id="PTHR46093:SF18">
    <property type="entry name" value="FIBRONECTIN TYPE-III DOMAIN-CONTAINING PROTEIN"/>
    <property type="match status" value="1"/>
</dbReference>
<feature type="transmembrane region" description="Helical" evidence="4">
    <location>
        <begin position="772"/>
        <end position="794"/>
    </location>
</feature>
<evidence type="ECO:0000313" key="5">
    <source>
        <dbReference type="EMBL" id="OMJ90095.1"/>
    </source>
</evidence>
<dbReference type="InterPro" id="IPR009030">
    <property type="entry name" value="Growth_fac_rcpt_cys_sf"/>
</dbReference>
<gene>
    <name evidence="5" type="ORF">SteCoe_7580</name>
</gene>
<dbReference type="Pfam" id="PF24681">
    <property type="entry name" value="Kelch_KLHDC2_KLHL20_DRC7"/>
    <property type="match status" value="1"/>
</dbReference>
<evidence type="ECO:0008006" key="7">
    <source>
        <dbReference type="Google" id="ProtNLM"/>
    </source>
</evidence>
<dbReference type="SUPFAM" id="SSF117281">
    <property type="entry name" value="Kelch motif"/>
    <property type="match status" value="1"/>
</dbReference>
<evidence type="ECO:0000256" key="1">
    <source>
        <dbReference type="ARBA" id="ARBA00022441"/>
    </source>
</evidence>
<evidence type="ECO:0000256" key="2">
    <source>
        <dbReference type="ARBA" id="ARBA00022737"/>
    </source>
</evidence>
<dbReference type="InterPro" id="IPR015915">
    <property type="entry name" value="Kelch-typ_b-propeller"/>
</dbReference>
<comment type="caution">
    <text evidence="5">The sequence shown here is derived from an EMBL/GenBank/DDBJ whole genome shotgun (WGS) entry which is preliminary data.</text>
</comment>
<keyword evidence="1" id="KW-0880">Kelch repeat</keyword>
<dbReference type="SUPFAM" id="SSF50965">
    <property type="entry name" value="Galactose oxidase, central domain"/>
    <property type="match status" value="2"/>
</dbReference>
<dbReference type="PANTHER" id="PTHR46093">
    <property type="entry name" value="ACYL-COA-BINDING DOMAIN-CONTAINING PROTEIN 5"/>
    <property type="match status" value="1"/>
</dbReference>
<evidence type="ECO:0000256" key="4">
    <source>
        <dbReference type="SAM" id="Phobius"/>
    </source>
</evidence>
<feature type="compositionally biased region" description="Basic and acidic residues" evidence="3">
    <location>
        <begin position="1123"/>
        <end position="1137"/>
    </location>
</feature>
<dbReference type="OrthoDB" id="5973484at2759"/>
<feature type="transmembrane region" description="Helical" evidence="4">
    <location>
        <begin position="832"/>
        <end position="858"/>
    </location>
</feature>
<dbReference type="AlphaFoldDB" id="A0A1R2CM94"/>
<dbReference type="Gene3D" id="2.120.10.80">
    <property type="entry name" value="Kelch-type beta propeller"/>
    <property type="match status" value="3"/>
</dbReference>
<feature type="transmembrane region" description="Helical" evidence="4">
    <location>
        <begin position="1066"/>
        <end position="1090"/>
    </location>
</feature>
<accession>A0A1R2CM94</accession>
<name>A0A1R2CM94_9CILI</name>
<dbReference type="SUPFAM" id="SSF57184">
    <property type="entry name" value="Growth factor receptor domain"/>
    <property type="match status" value="1"/>
</dbReference>
<protein>
    <recommendedName>
        <fullName evidence="7">Tyrosine-protein kinase ephrin type A/B receptor-like domain-containing protein</fullName>
    </recommendedName>
</protein>
<reference evidence="5 6" key="1">
    <citation type="submission" date="2016-11" db="EMBL/GenBank/DDBJ databases">
        <title>The macronuclear genome of Stentor coeruleus: a giant cell with tiny introns.</title>
        <authorList>
            <person name="Slabodnick M."/>
            <person name="Ruby J.G."/>
            <person name="Reiff S.B."/>
            <person name="Swart E.C."/>
            <person name="Gosai S."/>
            <person name="Prabakaran S."/>
            <person name="Witkowska E."/>
            <person name="Larue G.E."/>
            <person name="Fisher S."/>
            <person name="Freeman R.M."/>
            <person name="Gunawardena J."/>
            <person name="Chu W."/>
            <person name="Stover N.A."/>
            <person name="Gregory B.D."/>
            <person name="Nowacki M."/>
            <person name="Derisi J."/>
            <person name="Roy S.W."/>
            <person name="Marshall W.F."/>
            <person name="Sood P."/>
        </authorList>
    </citation>
    <scope>NUCLEOTIDE SEQUENCE [LARGE SCALE GENOMIC DNA]</scope>
    <source>
        <strain evidence="5">WM001</strain>
    </source>
</reference>
<keyword evidence="2" id="KW-0677">Repeat</keyword>